<dbReference type="PANTHER" id="PTHR16301:SF20">
    <property type="entry name" value="IMPACT FAMILY MEMBER YIGZ"/>
    <property type="match status" value="1"/>
</dbReference>
<dbReference type="Proteomes" id="UP000198660">
    <property type="component" value="Unassembled WGS sequence"/>
</dbReference>
<dbReference type="InterPro" id="IPR020569">
    <property type="entry name" value="UPF0029_Impact_CS"/>
</dbReference>
<dbReference type="Gene3D" id="3.30.70.240">
    <property type="match status" value="1"/>
</dbReference>
<dbReference type="InterPro" id="IPR001498">
    <property type="entry name" value="Impact_N"/>
</dbReference>
<feature type="domain" description="Impact N-terminal" evidence="2">
    <location>
        <begin position="21"/>
        <end position="124"/>
    </location>
</feature>
<sequence length="212" mass="24014">MPKSHSYLTVSGYSESELHIQKSRFIAYINRVDTEVEAQSFVQEISKMHREANHNCYAYVVRENGNLQRSSDDGEPAGTAGRPILEVIRNRELTDTVIVVTRYFGGIKLGAGGLIRAYSASAATGLDQNPTLEWILHRYLTITVDYHVMGKVEHELRQSGYEMESTRFTDTVSFPLWIPVGEEQPLLDQIAEQTSGMAHVDKGKQEYRPRYS</sequence>
<protein>
    <submittedName>
        <fullName evidence="4">Uncharacterized protein, YigZ family</fullName>
    </submittedName>
</protein>
<dbReference type="InterPro" id="IPR015796">
    <property type="entry name" value="Impact_YigZ-like"/>
</dbReference>
<dbReference type="SUPFAM" id="SSF54980">
    <property type="entry name" value="EF-G C-terminal domain-like"/>
    <property type="match status" value="1"/>
</dbReference>
<dbReference type="SUPFAM" id="SSF54211">
    <property type="entry name" value="Ribosomal protein S5 domain 2-like"/>
    <property type="match status" value="1"/>
</dbReference>
<dbReference type="PROSITE" id="PS00910">
    <property type="entry name" value="UPF0029"/>
    <property type="match status" value="1"/>
</dbReference>
<dbReference type="AlphaFoldDB" id="A0A1I6P0P2"/>
<dbReference type="InterPro" id="IPR023582">
    <property type="entry name" value="Impact"/>
</dbReference>
<organism evidence="4 5">
    <name type="scientific">Marininema halotolerans</name>
    <dbReference type="NCBI Taxonomy" id="1155944"/>
    <lineage>
        <taxon>Bacteria</taxon>
        <taxon>Bacillati</taxon>
        <taxon>Bacillota</taxon>
        <taxon>Bacilli</taxon>
        <taxon>Bacillales</taxon>
        <taxon>Thermoactinomycetaceae</taxon>
        <taxon>Marininema</taxon>
    </lineage>
</organism>
<dbReference type="NCBIfam" id="TIGR00257">
    <property type="entry name" value="IMPACT_YIGZ"/>
    <property type="match status" value="1"/>
</dbReference>
<dbReference type="Pfam" id="PF01205">
    <property type="entry name" value="Impact_N"/>
    <property type="match status" value="1"/>
</dbReference>
<evidence type="ECO:0000259" key="2">
    <source>
        <dbReference type="Pfam" id="PF01205"/>
    </source>
</evidence>
<dbReference type="PANTHER" id="PTHR16301">
    <property type="entry name" value="IMPACT-RELATED"/>
    <property type="match status" value="1"/>
</dbReference>
<dbReference type="InterPro" id="IPR015269">
    <property type="entry name" value="UPF0029_Impact_C"/>
</dbReference>
<evidence type="ECO:0000256" key="1">
    <source>
        <dbReference type="ARBA" id="ARBA00007665"/>
    </source>
</evidence>
<dbReference type="GO" id="GO:0006446">
    <property type="term" value="P:regulation of translational initiation"/>
    <property type="evidence" value="ECO:0007669"/>
    <property type="project" value="TreeGrafter"/>
</dbReference>
<dbReference type="InterPro" id="IPR035647">
    <property type="entry name" value="EFG_III/V"/>
</dbReference>
<evidence type="ECO:0000259" key="3">
    <source>
        <dbReference type="Pfam" id="PF09186"/>
    </source>
</evidence>
<dbReference type="InterPro" id="IPR036956">
    <property type="entry name" value="Impact_N_sf"/>
</dbReference>
<comment type="similarity">
    <text evidence="1">Belongs to the IMPACT family.</text>
</comment>
<dbReference type="InterPro" id="IPR020568">
    <property type="entry name" value="Ribosomal_Su5_D2-typ_SF"/>
</dbReference>
<feature type="domain" description="UPF0029" evidence="3">
    <location>
        <begin position="142"/>
        <end position="196"/>
    </location>
</feature>
<reference evidence="5" key="1">
    <citation type="submission" date="2016-10" db="EMBL/GenBank/DDBJ databases">
        <authorList>
            <person name="Varghese N."/>
            <person name="Submissions S."/>
        </authorList>
    </citation>
    <scope>NUCLEOTIDE SEQUENCE [LARGE SCALE GENOMIC DNA]</scope>
    <source>
        <strain evidence="5">DSM 45789</strain>
    </source>
</reference>
<dbReference type="GO" id="GO:0005737">
    <property type="term" value="C:cytoplasm"/>
    <property type="evidence" value="ECO:0007669"/>
    <property type="project" value="TreeGrafter"/>
</dbReference>
<dbReference type="EMBL" id="FPAA01000001">
    <property type="protein sequence ID" value="SFS33658.1"/>
    <property type="molecule type" value="Genomic_DNA"/>
</dbReference>
<keyword evidence="5" id="KW-1185">Reference proteome</keyword>
<evidence type="ECO:0000313" key="5">
    <source>
        <dbReference type="Proteomes" id="UP000198660"/>
    </source>
</evidence>
<name>A0A1I6P0P2_9BACL</name>
<dbReference type="Pfam" id="PF09186">
    <property type="entry name" value="DUF1949"/>
    <property type="match status" value="1"/>
</dbReference>
<gene>
    <name evidence="4" type="ORF">SAMN05444972_101275</name>
</gene>
<dbReference type="Gene3D" id="3.30.230.30">
    <property type="entry name" value="Impact, N-terminal domain"/>
    <property type="match status" value="1"/>
</dbReference>
<proteinExistence type="inferred from homology"/>
<accession>A0A1I6P0P2</accession>
<evidence type="ECO:0000313" key="4">
    <source>
        <dbReference type="EMBL" id="SFS33658.1"/>
    </source>
</evidence>